<evidence type="ECO:0000256" key="6">
    <source>
        <dbReference type="ARBA" id="ARBA00023288"/>
    </source>
</evidence>
<keyword evidence="3 7" id="KW-0732">Signal</keyword>
<keyword evidence="2" id="KW-1003">Cell membrane</keyword>
<evidence type="ECO:0000313" key="8">
    <source>
        <dbReference type="EMBL" id="AEM40676.1"/>
    </source>
</evidence>
<dbReference type="OrthoDB" id="7363288at2"/>
<keyword evidence="6" id="KW-0449">Lipoprotein</keyword>
<dbReference type="PROSITE" id="PS51257">
    <property type="entry name" value="PROKAR_LIPOPROTEIN"/>
    <property type="match status" value="1"/>
</dbReference>
<keyword evidence="5" id="KW-0564">Palmitate</keyword>
<dbReference type="EMBL" id="CP002018">
    <property type="protein sequence ID" value="AEM40676.1"/>
    <property type="molecule type" value="Genomic_DNA"/>
</dbReference>
<sequence>MKHLMLVAICLTLAACATIEGAGRDMQNAGAAVSDEARRAQVGG</sequence>
<evidence type="ECO:0000256" key="1">
    <source>
        <dbReference type="ARBA" id="ARBA00010296"/>
    </source>
</evidence>
<dbReference type="Pfam" id="PF08085">
    <property type="entry name" value="Entericidin"/>
    <property type="match status" value="1"/>
</dbReference>
<name>F9Y544_KETVW</name>
<feature type="signal peptide" evidence="7">
    <location>
        <begin position="1"/>
        <end position="17"/>
    </location>
</feature>
<organism evidence="8 9">
    <name type="scientific">Ketogulonicigenium vulgare (strain WSH-001)</name>
    <dbReference type="NCBI Taxonomy" id="759362"/>
    <lineage>
        <taxon>Bacteria</taxon>
        <taxon>Pseudomonadati</taxon>
        <taxon>Pseudomonadota</taxon>
        <taxon>Alphaproteobacteria</taxon>
        <taxon>Rhodobacterales</taxon>
        <taxon>Roseobacteraceae</taxon>
        <taxon>Ketogulonicigenium</taxon>
    </lineage>
</organism>
<dbReference type="eggNOG" id="COG5510">
    <property type="taxonomic scope" value="Bacteria"/>
</dbReference>
<feature type="chain" id="PRO_5003392080" description="Entericidin EcnAB" evidence="7">
    <location>
        <begin position="18"/>
        <end position="44"/>
    </location>
</feature>
<protein>
    <recommendedName>
        <fullName evidence="10">Entericidin EcnAB</fullName>
    </recommendedName>
</protein>
<comment type="similarity">
    <text evidence="1">Belongs to the EcnA/EcnB lipoprotein family.</text>
</comment>
<evidence type="ECO:0000256" key="4">
    <source>
        <dbReference type="ARBA" id="ARBA00023136"/>
    </source>
</evidence>
<proteinExistence type="inferred from homology"/>
<gene>
    <name evidence="8" type="ordered locus">KVU_0837</name>
</gene>
<evidence type="ECO:0000313" key="9">
    <source>
        <dbReference type="Proteomes" id="UP000000692"/>
    </source>
</evidence>
<evidence type="ECO:0008006" key="10">
    <source>
        <dbReference type="Google" id="ProtNLM"/>
    </source>
</evidence>
<evidence type="ECO:0000256" key="5">
    <source>
        <dbReference type="ARBA" id="ARBA00023139"/>
    </source>
</evidence>
<dbReference type="GO" id="GO:0016020">
    <property type="term" value="C:membrane"/>
    <property type="evidence" value="ECO:0007669"/>
    <property type="project" value="InterPro"/>
</dbReference>
<dbReference type="RefSeq" id="WP_013384128.1">
    <property type="nucleotide sequence ID" value="NC_017384.1"/>
</dbReference>
<reference evidence="8 9" key="1">
    <citation type="journal article" date="2011" name="J. Bacteriol.">
        <title>Complete genome sequence of the industrial strain Ketogulonicigenium vulgare WSH-001.</title>
        <authorList>
            <person name="Liu L."/>
            <person name="Li Y."/>
            <person name="Zhang J."/>
            <person name="Zhou Z."/>
            <person name="Liu J."/>
            <person name="Li X."/>
            <person name="Zhou J."/>
            <person name="Du G."/>
            <person name="Wang L."/>
            <person name="Chen J."/>
        </authorList>
    </citation>
    <scope>NUCLEOTIDE SEQUENCE [LARGE SCALE GENOMIC DNA]</scope>
    <source>
        <strain evidence="8 9">WSH-001</strain>
    </source>
</reference>
<dbReference type="GO" id="GO:0009636">
    <property type="term" value="P:response to toxic substance"/>
    <property type="evidence" value="ECO:0007669"/>
    <property type="project" value="InterPro"/>
</dbReference>
<dbReference type="HOGENOM" id="CLU_193827_8_0_5"/>
<dbReference type="InterPro" id="IPR012556">
    <property type="entry name" value="Entericidin"/>
</dbReference>
<dbReference type="KEGG" id="kvl:KVU_0837"/>
<keyword evidence="9" id="KW-1185">Reference proteome</keyword>
<evidence type="ECO:0000256" key="2">
    <source>
        <dbReference type="ARBA" id="ARBA00022475"/>
    </source>
</evidence>
<keyword evidence="4" id="KW-0472">Membrane</keyword>
<dbReference type="AlphaFoldDB" id="F9Y544"/>
<dbReference type="Proteomes" id="UP000000692">
    <property type="component" value="Chromosome"/>
</dbReference>
<evidence type="ECO:0000256" key="3">
    <source>
        <dbReference type="ARBA" id="ARBA00022729"/>
    </source>
</evidence>
<accession>F9Y544</accession>
<evidence type="ECO:0000256" key="7">
    <source>
        <dbReference type="SAM" id="SignalP"/>
    </source>
</evidence>